<proteinExistence type="predicted"/>
<dbReference type="eggNOG" id="COG0433">
    <property type="taxonomic scope" value="Bacteria"/>
</dbReference>
<accession>D0SF99</accession>
<evidence type="ECO:0000313" key="4">
    <source>
        <dbReference type="Proteomes" id="UP000012047"/>
    </source>
</evidence>
<evidence type="ECO:0000313" key="3">
    <source>
        <dbReference type="EMBL" id="EEY95424.1"/>
    </source>
</evidence>
<dbReference type="Pfam" id="PF05872">
    <property type="entry name" value="HerA_C"/>
    <property type="match status" value="1"/>
</dbReference>
<dbReference type="Gene3D" id="3.40.50.300">
    <property type="entry name" value="P-loop containing nucleotide triphosphate hydrolases"/>
    <property type="match status" value="2"/>
</dbReference>
<dbReference type="AlphaFoldDB" id="D0SF99"/>
<evidence type="ECO:0000256" key="1">
    <source>
        <dbReference type="SAM" id="MobiDB-lite"/>
    </source>
</evidence>
<reference evidence="4" key="1">
    <citation type="journal article" date="2012" name="PLoS ONE">
        <title>The success of Acinetobacter species; genetic, metabolic and virulence attributes.</title>
        <authorList>
            <person name="Peleg A.Y."/>
            <person name="de Breij A."/>
            <person name="Adams M.D."/>
            <person name="Cerqueira G.M."/>
            <person name="Mocali S."/>
            <person name="Galardini M."/>
            <person name="Nibbering P.H."/>
            <person name="Earl A.M."/>
            <person name="Ward D.V."/>
            <person name="Paterson D.L."/>
            <person name="Seifert H."/>
            <person name="Dijkshoorn L."/>
        </authorList>
    </citation>
    <scope>NUCLEOTIDE SEQUENCE [LARGE SCALE GENOMIC DNA]</scope>
    <source>
        <strain evidence="4">SH046</strain>
    </source>
</reference>
<gene>
    <name evidence="3" type="ORF">HMPREF0016_02377</name>
</gene>
<dbReference type="InterPro" id="IPR033186">
    <property type="entry name" value="HerA_C"/>
</dbReference>
<evidence type="ECO:0000259" key="2">
    <source>
        <dbReference type="Pfam" id="PF05872"/>
    </source>
</evidence>
<dbReference type="CDD" id="cd01127">
    <property type="entry name" value="TrwB_TraG_TraD_VirD4"/>
    <property type="match status" value="1"/>
</dbReference>
<dbReference type="Proteomes" id="UP000012047">
    <property type="component" value="Unassembled WGS sequence"/>
</dbReference>
<dbReference type="RefSeq" id="WP_005401283.1">
    <property type="nucleotide sequence ID" value="NZ_GG704968.1"/>
</dbReference>
<dbReference type="HOGENOM" id="CLU_028164_1_1_6"/>
<feature type="region of interest" description="Disordered" evidence="1">
    <location>
        <begin position="463"/>
        <end position="489"/>
    </location>
</feature>
<dbReference type="InterPro" id="IPR027417">
    <property type="entry name" value="P-loop_NTPase"/>
</dbReference>
<feature type="domain" description="Helicase HerA-like C-terminal" evidence="2">
    <location>
        <begin position="10"/>
        <end position="526"/>
    </location>
</feature>
<name>D0SF99_ACIJO</name>
<organism evidence="3 4">
    <name type="scientific">Acinetobacter johnsonii SH046</name>
    <dbReference type="NCBI Taxonomy" id="575586"/>
    <lineage>
        <taxon>Bacteria</taxon>
        <taxon>Pseudomonadati</taxon>
        <taxon>Pseudomonadota</taxon>
        <taxon>Gammaproteobacteria</taxon>
        <taxon>Moraxellales</taxon>
        <taxon>Moraxellaceae</taxon>
        <taxon>Acinetobacter</taxon>
    </lineage>
</organism>
<protein>
    <recommendedName>
        <fullName evidence="2">Helicase HerA-like C-terminal domain-containing protein</fullName>
    </recommendedName>
</protein>
<dbReference type="PANTHER" id="PTHR30121:SF6">
    <property type="entry name" value="SLR6007 PROTEIN"/>
    <property type="match status" value="1"/>
</dbReference>
<dbReference type="PANTHER" id="PTHR30121">
    <property type="entry name" value="UNCHARACTERIZED PROTEIN YJGR-RELATED"/>
    <property type="match status" value="1"/>
</dbReference>
<dbReference type="EMBL" id="GG704968">
    <property type="protein sequence ID" value="EEY95424.1"/>
    <property type="molecule type" value="Genomic_DNA"/>
</dbReference>
<dbReference type="InterPro" id="IPR051162">
    <property type="entry name" value="T4SS_component"/>
</dbReference>
<sequence>MSTPIIIAKKTTNTQQDVVLHSKFANRHGLIAGATGTGKTVTLKVLAESFSRLGVPVFLADAKGDVSSLAQAGASNPKFDERIKSLGINSIPFAASPVVFWDLFAEQGHPIRTTITEIGPLLLARMLNLNDTQEGVLSAVFRIADDQGMLLIDFKDLKAMIGYVSEHAAEFKAEYGNLSPASLGAIQRNLLALADQGGDQFFGEPSLNILDFIQTDSNGRGYINILAADKLMNTPKLYATFLLWMLSELFEQLPEVGDMDKPKLVFFFDEAHLLFDNASAALQEKIEQVVRLIRSKGVGIYFVTQNPLDLPESVLGQLGNRVQHALRAFTPKDQKAVKTAADTFRANPEFKVEQAITELAVGEALISCLDEQGTPQVVERAWVMPPYSSFSPISPEQRQALISQSIVAGIYEKRLDRESAFELLQNKVVERQQQAVQIEQEKQQAKEQELLAKQQAKEAETLAKQQAREQERIAKEQQKEAEREAKQREKLIQDTVGTFAKSAARSLGGSTGQKIVRGLLGSLFGRK</sequence>
<dbReference type="SUPFAM" id="SSF52540">
    <property type="entry name" value="P-loop containing nucleoside triphosphate hydrolases"/>
    <property type="match status" value="1"/>
</dbReference>